<evidence type="ECO:0000256" key="4">
    <source>
        <dbReference type="SAM" id="SignalP"/>
    </source>
</evidence>
<dbReference type="EMBL" id="JACIET010000002">
    <property type="protein sequence ID" value="MBB4014554.1"/>
    <property type="molecule type" value="Genomic_DNA"/>
</dbReference>
<dbReference type="Gene3D" id="3.40.50.2300">
    <property type="match status" value="2"/>
</dbReference>
<gene>
    <name evidence="6" type="ORF">GGR36_003900</name>
</gene>
<feature type="domain" description="Periplasmic binding protein" evidence="5">
    <location>
        <begin position="35"/>
        <end position="288"/>
    </location>
</feature>
<dbReference type="InterPro" id="IPR025997">
    <property type="entry name" value="SBP_2_dom"/>
</dbReference>
<evidence type="ECO:0000259" key="5">
    <source>
        <dbReference type="Pfam" id="PF13407"/>
    </source>
</evidence>
<dbReference type="InterPro" id="IPR028082">
    <property type="entry name" value="Peripla_BP_I"/>
</dbReference>
<name>A0A840BPH7_9RHOO</name>
<dbReference type="RefSeq" id="WP_183636911.1">
    <property type="nucleotide sequence ID" value="NZ_BAABLE010000009.1"/>
</dbReference>
<reference evidence="6 7" key="1">
    <citation type="submission" date="2020-08" db="EMBL/GenBank/DDBJ databases">
        <title>Genomic Encyclopedia of Type Strains, Phase IV (KMG-IV): sequencing the most valuable type-strain genomes for metagenomic binning, comparative biology and taxonomic classification.</title>
        <authorList>
            <person name="Goeker M."/>
        </authorList>
    </citation>
    <scope>NUCLEOTIDE SEQUENCE [LARGE SCALE GENOMIC DNA]</scope>
    <source>
        <strain evidence="6 7">DSM 106739</strain>
    </source>
</reference>
<dbReference type="AlphaFoldDB" id="A0A840BPH7"/>
<comment type="caution">
    <text evidence="6">The sequence shown here is derived from an EMBL/GenBank/DDBJ whole genome shotgun (WGS) entry which is preliminary data.</text>
</comment>
<evidence type="ECO:0000256" key="2">
    <source>
        <dbReference type="ARBA" id="ARBA00007639"/>
    </source>
</evidence>
<evidence type="ECO:0000256" key="1">
    <source>
        <dbReference type="ARBA" id="ARBA00004196"/>
    </source>
</evidence>
<organism evidence="6 7">
    <name type="scientific">Niveibacterium umoris</name>
    <dbReference type="NCBI Taxonomy" id="1193620"/>
    <lineage>
        <taxon>Bacteria</taxon>
        <taxon>Pseudomonadati</taxon>
        <taxon>Pseudomonadota</taxon>
        <taxon>Betaproteobacteria</taxon>
        <taxon>Rhodocyclales</taxon>
        <taxon>Rhodocyclaceae</taxon>
        <taxon>Niveibacterium</taxon>
    </lineage>
</organism>
<protein>
    <submittedName>
        <fullName evidence="6">Ribose transport system substrate-binding protein</fullName>
    </submittedName>
</protein>
<dbReference type="GO" id="GO:0030246">
    <property type="term" value="F:carbohydrate binding"/>
    <property type="evidence" value="ECO:0007669"/>
    <property type="project" value="UniProtKB-ARBA"/>
</dbReference>
<dbReference type="PANTHER" id="PTHR46847">
    <property type="entry name" value="D-ALLOSE-BINDING PERIPLASMIC PROTEIN-RELATED"/>
    <property type="match status" value="1"/>
</dbReference>
<keyword evidence="3 4" id="KW-0732">Signal</keyword>
<dbReference type="SUPFAM" id="SSF53822">
    <property type="entry name" value="Periplasmic binding protein-like I"/>
    <property type="match status" value="1"/>
</dbReference>
<comment type="subcellular location">
    <subcellularLocation>
        <location evidence="1">Cell envelope</location>
    </subcellularLocation>
</comment>
<dbReference type="GO" id="GO:0030313">
    <property type="term" value="C:cell envelope"/>
    <property type="evidence" value="ECO:0007669"/>
    <property type="project" value="UniProtKB-SubCell"/>
</dbReference>
<feature type="signal peptide" evidence="4">
    <location>
        <begin position="1"/>
        <end position="25"/>
    </location>
</feature>
<evidence type="ECO:0000313" key="6">
    <source>
        <dbReference type="EMBL" id="MBB4014554.1"/>
    </source>
</evidence>
<proteinExistence type="inferred from homology"/>
<comment type="similarity">
    <text evidence="2">Belongs to the bacterial solute-binding protein 2 family.</text>
</comment>
<dbReference type="Proteomes" id="UP000561045">
    <property type="component" value="Unassembled WGS sequence"/>
</dbReference>
<evidence type="ECO:0000256" key="3">
    <source>
        <dbReference type="ARBA" id="ARBA00022729"/>
    </source>
</evidence>
<sequence length="316" mass="33448">MKFARNLVFGLSFAALPMLAPVAAAAEVAAPVKLVGVTTPSPSNPYFTAIIRAAEKRVRELNPNAKVLVSGAEFDAAAQIREMDRFIAAHVEVILIAAANPVELGPAVARARNAGIAVVAVDVDAEGADVMIQSDNVGAGASVCRELATRLQGKGRFIIQNGPQVSSVVDRVQGCRTALKEFPGVTLLTDEGDGLASPWGGRDVMAKHIDTYHQIDAVFTINDRQALGAEMAAQQAGLNQVLIGSVDGSPDIEAAMKRPGLIVASAAQVPAEMGRRGVDIGLALHEGKNVKRGRMLLDTRLVTRENIMQYRGWEAR</sequence>
<dbReference type="Pfam" id="PF13407">
    <property type="entry name" value="Peripla_BP_4"/>
    <property type="match status" value="1"/>
</dbReference>
<accession>A0A840BPH7</accession>
<evidence type="ECO:0000313" key="7">
    <source>
        <dbReference type="Proteomes" id="UP000561045"/>
    </source>
</evidence>
<dbReference type="PANTHER" id="PTHR46847:SF2">
    <property type="entry name" value="ABC TRANSPORTER SUGAR-BINDING PROTEIN"/>
    <property type="match status" value="1"/>
</dbReference>
<feature type="chain" id="PRO_5032937977" evidence="4">
    <location>
        <begin position="26"/>
        <end position="316"/>
    </location>
</feature>
<keyword evidence="7" id="KW-1185">Reference proteome</keyword>